<dbReference type="Pfam" id="PF13545">
    <property type="entry name" value="HTH_Crp_2"/>
    <property type="match status" value="1"/>
</dbReference>
<dbReference type="PROSITE" id="PS50042">
    <property type="entry name" value="CNMP_BINDING_3"/>
    <property type="match status" value="1"/>
</dbReference>
<evidence type="ECO:0000313" key="7">
    <source>
        <dbReference type="EMBL" id="MDG5974011.1"/>
    </source>
</evidence>
<dbReference type="SMART" id="SM00419">
    <property type="entry name" value="HTH_CRP"/>
    <property type="match status" value="1"/>
</dbReference>
<organism evidence="7 8">
    <name type="scientific">Hydrogenophaga taeniospiralis CCUG 15921</name>
    <dbReference type="NCBI Taxonomy" id="1281780"/>
    <lineage>
        <taxon>Bacteria</taxon>
        <taxon>Pseudomonadati</taxon>
        <taxon>Pseudomonadota</taxon>
        <taxon>Betaproteobacteria</taxon>
        <taxon>Burkholderiales</taxon>
        <taxon>Comamonadaceae</taxon>
        <taxon>Hydrogenophaga</taxon>
    </lineage>
</organism>
<dbReference type="InterPro" id="IPR036390">
    <property type="entry name" value="WH_DNA-bd_sf"/>
</dbReference>
<keyword evidence="3" id="KW-0804">Transcription</keyword>
<keyword evidence="2" id="KW-0238">DNA-binding</keyword>
<dbReference type="Pfam" id="PF00027">
    <property type="entry name" value="cNMP_binding"/>
    <property type="match status" value="1"/>
</dbReference>
<name>A0A9X4SDF2_9BURK</name>
<dbReference type="Proteomes" id="UP001152876">
    <property type="component" value="Unassembled WGS sequence"/>
</dbReference>
<evidence type="ECO:0000256" key="1">
    <source>
        <dbReference type="ARBA" id="ARBA00023015"/>
    </source>
</evidence>
<dbReference type="InterPro" id="IPR012318">
    <property type="entry name" value="HTH_CRP"/>
</dbReference>
<evidence type="ECO:0000259" key="6">
    <source>
        <dbReference type="PROSITE" id="PS51063"/>
    </source>
</evidence>
<gene>
    <name evidence="7" type="ORF">H010_02020</name>
</gene>
<evidence type="ECO:0000313" key="8">
    <source>
        <dbReference type="Proteomes" id="UP001152876"/>
    </source>
</evidence>
<dbReference type="InterPro" id="IPR018490">
    <property type="entry name" value="cNMP-bd_dom_sf"/>
</dbReference>
<dbReference type="SUPFAM" id="SSF46785">
    <property type="entry name" value="Winged helix' DNA-binding domain"/>
    <property type="match status" value="1"/>
</dbReference>
<sequence>MTLARPVRLAHGEELFLLGEHSQGLFCVLEGALLLSNVNKDGQVAVLSQVEPVQWFGEISTIDRGPRHFSAYANGDTQVLCVDGARLEPWLNAHPLYWRDVSVLACCKLRVALDVIQEPAFFTLEQRILKRLERIASGYGSRVTPGKHVQVPQEVIAQMMGVSRQSANRALKNLEEEGLISRSYGIVELHTDADTYDRSCGGPTASSPPQDTEHSA</sequence>
<feature type="region of interest" description="Disordered" evidence="4">
    <location>
        <begin position="195"/>
        <end position="216"/>
    </location>
</feature>
<dbReference type="InterPro" id="IPR014710">
    <property type="entry name" value="RmlC-like_jellyroll"/>
</dbReference>
<dbReference type="EMBL" id="AOGK01000001">
    <property type="protein sequence ID" value="MDG5974011.1"/>
    <property type="molecule type" value="Genomic_DNA"/>
</dbReference>
<keyword evidence="1" id="KW-0805">Transcription regulation</keyword>
<dbReference type="SUPFAM" id="SSF51206">
    <property type="entry name" value="cAMP-binding domain-like"/>
    <property type="match status" value="1"/>
</dbReference>
<accession>A0A9X4SDF2</accession>
<dbReference type="CDD" id="cd00038">
    <property type="entry name" value="CAP_ED"/>
    <property type="match status" value="1"/>
</dbReference>
<evidence type="ECO:0000256" key="2">
    <source>
        <dbReference type="ARBA" id="ARBA00023125"/>
    </source>
</evidence>
<dbReference type="GO" id="GO:0003677">
    <property type="term" value="F:DNA binding"/>
    <property type="evidence" value="ECO:0007669"/>
    <property type="project" value="UniProtKB-KW"/>
</dbReference>
<proteinExistence type="predicted"/>
<dbReference type="PROSITE" id="PS51063">
    <property type="entry name" value="HTH_CRP_2"/>
    <property type="match status" value="1"/>
</dbReference>
<feature type="domain" description="Cyclic nucleotide-binding" evidence="5">
    <location>
        <begin position="1"/>
        <end position="88"/>
    </location>
</feature>
<evidence type="ECO:0000256" key="4">
    <source>
        <dbReference type="SAM" id="MobiDB-lite"/>
    </source>
</evidence>
<reference evidence="7" key="1">
    <citation type="submission" date="2013-01" db="EMBL/GenBank/DDBJ databases">
        <title>Genome draft of Hydrogenophaga taeniospiralis 2K1.</title>
        <authorList>
            <person name="Gomila M."/>
            <person name="Lalucat J."/>
        </authorList>
    </citation>
    <scope>NUCLEOTIDE SEQUENCE</scope>
    <source>
        <strain evidence="7">CCUG 15921</strain>
    </source>
</reference>
<dbReference type="GO" id="GO:0006355">
    <property type="term" value="P:regulation of DNA-templated transcription"/>
    <property type="evidence" value="ECO:0007669"/>
    <property type="project" value="InterPro"/>
</dbReference>
<comment type="caution">
    <text evidence="7">The sequence shown here is derived from an EMBL/GenBank/DDBJ whole genome shotgun (WGS) entry which is preliminary data.</text>
</comment>
<dbReference type="AlphaFoldDB" id="A0A9X4SDF2"/>
<feature type="domain" description="HTH crp-type" evidence="6">
    <location>
        <begin position="122"/>
        <end position="194"/>
    </location>
</feature>
<evidence type="ECO:0000256" key="3">
    <source>
        <dbReference type="ARBA" id="ARBA00023163"/>
    </source>
</evidence>
<protein>
    <submittedName>
        <fullName evidence="7">Crp/Fnr family transcriptional regulator</fullName>
    </submittedName>
</protein>
<dbReference type="Gene3D" id="2.60.120.10">
    <property type="entry name" value="Jelly Rolls"/>
    <property type="match status" value="1"/>
</dbReference>
<keyword evidence="8" id="KW-1185">Reference proteome</keyword>
<dbReference type="InterPro" id="IPR000595">
    <property type="entry name" value="cNMP-bd_dom"/>
</dbReference>
<evidence type="ECO:0000259" key="5">
    <source>
        <dbReference type="PROSITE" id="PS50042"/>
    </source>
</evidence>